<reference evidence="3 4" key="1">
    <citation type="submission" date="2016-10" db="EMBL/GenBank/DDBJ databases">
        <authorList>
            <person name="de Groot N.N."/>
        </authorList>
    </citation>
    <scope>NUCLEOTIDE SEQUENCE [LARGE SCALE GENOMIC DNA]</scope>
    <source>
        <strain evidence="3 4">LMG 2247</strain>
    </source>
</reference>
<dbReference type="AlphaFoldDB" id="A0A1G7YIW6"/>
<accession>A0A1G7YIW6</accession>
<dbReference type="OrthoDB" id="9938701at2"/>
<evidence type="ECO:0000313" key="3">
    <source>
        <dbReference type="EMBL" id="SDG96423.1"/>
    </source>
</evidence>
<evidence type="ECO:0000256" key="2">
    <source>
        <dbReference type="SAM" id="MobiDB-lite"/>
    </source>
</evidence>
<sequence>MDQEALIEAVENAWHDLSSRITYAGKVVREYNDLADRTLQAFEAVKRQIAYVQTDVRITDDEASAVLAELRREPAGQLTVAFRESKALDQTLGRSNEAVKLFEDARDLWDAAKSAARDAGCDDSSETFELPDEYVETAEIIDQQARFTQQIDELKEEVEAGARQVDERVSRMRAAKSAQRVEVAALAPVSVVPVVSSPPVQDVTDTGADPYASMLADVASPASPSEDGLEPVENDQDVQPAAGTPSVPHQADPVLAGPPKIVDDTEEDESLAPPVPPSDGMGVPVKREVPANPGAPTSKPPVEVTPLAAKLGAQVGAAMAVVIEGYNGQALDPNVDPAVLEGFEKDVLALQAALYEYDKEIRHPDPELCRIAEGIVLDMTAKIQKAKDQRSIKSELDAVNADLHRASDAMHAWENAADPAARASTGATYKAAIVTLMQSFAALKETGKADPEFLTGVAEAIDAAGWLQASIANEVHGDVHALAGDAAHYGEDEQPSSGFNPAHHVKAIGGGIAVLVVIVAGLWIGVGGGGDAPAAVVVAPPSVSVPLTTIPAPVQPVAPGHAGPAPTRGASPTASGAASHAKTPVVLPAEAVAQAPARVAPHPAASVHHAAPVQRVVSEQAQLDTANATLNAWAKARGEQ</sequence>
<dbReference type="EMBL" id="FNCJ01000006">
    <property type="protein sequence ID" value="SDG96423.1"/>
    <property type="molecule type" value="Genomic_DNA"/>
</dbReference>
<feature type="region of interest" description="Disordered" evidence="2">
    <location>
        <begin position="218"/>
        <end position="301"/>
    </location>
</feature>
<evidence type="ECO:0000313" key="4">
    <source>
        <dbReference type="Proteomes" id="UP000199706"/>
    </source>
</evidence>
<dbReference type="Proteomes" id="UP000199706">
    <property type="component" value="Unassembled WGS sequence"/>
</dbReference>
<feature type="region of interest" description="Disordered" evidence="2">
    <location>
        <begin position="556"/>
        <end position="581"/>
    </location>
</feature>
<proteinExistence type="predicted"/>
<dbReference type="RefSeq" id="WP_090685488.1">
    <property type="nucleotide sequence ID" value="NZ_FNCJ01000006.1"/>
</dbReference>
<name>A0A1G7YIW6_9BURK</name>
<gene>
    <name evidence="3" type="ORF">SAMN05216466_106208</name>
</gene>
<evidence type="ECO:0000256" key="1">
    <source>
        <dbReference type="SAM" id="Coils"/>
    </source>
</evidence>
<organism evidence="3 4">
    <name type="scientific">Paraburkholderia phenazinium</name>
    <dbReference type="NCBI Taxonomy" id="60549"/>
    <lineage>
        <taxon>Bacteria</taxon>
        <taxon>Pseudomonadati</taxon>
        <taxon>Pseudomonadota</taxon>
        <taxon>Betaproteobacteria</taxon>
        <taxon>Burkholderiales</taxon>
        <taxon>Burkholderiaceae</taxon>
        <taxon>Paraburkholderia</taxon>
    </lineage>
</organism>
<protein>
    <submittedName>
        <fullName evidence="3">Uncharacterized protein</fullName>
    </submittedName>
</protein>
<feature type="compositionally biased region" description="Acidic residues" evidence="2">
    <location>
        <begin position="227"/>
        <end position="236"/>
    </location>
</feature>
<feature type="coiled-coil region" evidence="1">
    <location>
        <begin position="137"/>
        <end position="164"/>
    </location>
</feature>
<keyword evidence="1" id="KW-0175">Coiled coil</keyword>